<proteinExistence type="predicted"/>
<dbReference type="PANTHER" id="PTHR21439:SF0">
    <property type="entry name" value="PROTEIN OSCP1"/>
    <property type="match status" value="1"/>
</dbReference>
<dbReference type="Proteomes" id="UP000694388">
    <property type="component" value="Unplaced"/>
</dbReference>
<evidence type="ECO:0000256" key="1">
    <source>
        <dbReference type="SAM" id="MobiDB-lite"/>
    </source>
</evidence>
<organism evidence="2 3">
    <name type="scientific">Eptatretus burgeri</name>
    <name type="common">Inshore hagfish</name>
    <dbReference type="NCBI Taxonomy" id="7764"/>
    <lineage>
        <taxon>Eukaryota</taxon>
        <taxon>Metazoa</taxon>
        <taxon>Chordata</taxon>
        <taxon>Craniata</taxon>
        <taxon>Vertebrata</taxon>
        <taxon>Cyclostomata</taxon>
        <taxon>Myxini</taxon>
        <taxon>Myxiniformes</taxon>
        <taxon>Myxinidae</taxon>
        <taxon>Eptatretinae</taxon>
        <taxon>Eptatretus</taxon>
    </lineage>
</organism>
<dbReference type="InterPro" id="IPR019332">
    <property type="entry name" value="OSCP1"/>
</dbReference>
<name>A0A8C4QMS0_EPTBU</name>
<evidence type="ECO:0000313" key="2">
    <source>
        <dbReference type="Ensembl" id="ENSEBUP00000017871.1"/>
    </source>
</evidence>
<dbReference type="Ensembl" id="ENSEBUT00000018447.1">
    <property type="protein sequence ID" value="ENSEBUP00000017871.1"/>
    <property type="gene ID" value="ENSEBUG00000011170.1"/>
</dbReference>
<dbReference type="AlphaFoldDB" id="A0A8C4QMS0"/>
<evidence type="ECO:0000313" key="3">
    <source>
        <dbReference type="Proteomes" id="UP000694388"/>
    </source>
</evidence>
<keyword evidence="3" id="KW-1185">Reference proteome</keyword>
<feature type="compositionally biased region" description="Polar residues" evidence="1">
    <location>
        <begin position="392"/>
        <end position="407"/>
    </location>
</feature>
<reference evidence="2" key="1">
    <citation type="submission" date="2025-05" db="UniProtKB">
        <authorList>
            <consortium name="Ensembl"/>
        </authorList>
    </citation>
    <scope>IDENTIFICATION</scope>
</reference>
<sequence length="429" mass="47663">MASRSLPLLFINLGGEMLYILEQRLQAQGIPGDKATKVLHDIIGAMFSRPFLLELFKPQEVFSRPALHSLYQRLAHTSIMRLNPTSMDKLYDLMTMAVKQQVLLCPRPRDLLFVTLNHLDAAREMVRESPHALALINNTHHVLIDTYSCMTSGEFQVIRQMLLYFFQDLHIRVSLFLKDKVQSSNGRFILPVSGPVPCGTEPPGTIRIYNNVGAVMKTKTFPVEGRYEPPVREGFLDPYGDRVTRLGTNMYSAAQNLDTQKQGKRSMTNAQSCLAPDPLATVELNLLADLLGEGQGCGRLNSDGFSFNLFAGDTEEGDICMSAPASCENVINIDASKQSQLVAPELQKVLLDLHSDSTVLQASTASHQTSPQRKHRSHQPSPQRQPRHLLTTYATTNIASPSSSRTPPSCYRQQHPERTTSLPPDVGTP</sequence>
<dbReference type="Pfam" id="PF10188">
    <property type="entry name" value="Oscp1"/>
    <property type="match status" value="1"/>
</dbReference>
<dbReference type="GO" id="GO:0005886">
    <property type="term" value="C:plasma membrane"/>
    <property type="evidence" value="ECO:0007669"/>
    <property type="project" value="TreeGrafter"/>
</dbReference>
<feature type="region of interest" description="Disordered" evidence="1">
    <location>
        <begin position="361"/>
        <end position="429"/>
    </location>
</feature>
<dbReference type="GeneTree" id="ENSGT00390000004808"/>
<feature type="compositionally biased region" description="Polar residues" evidence="1">
    <location>
        <begin position="361"/>
        <end position="371"/>
    </location>
</feature>
<dbReference type="Ensembl" id="ENSEBUT00000018474.1">
    <property type="protein sequence ID" value="ENSEBUP00000017898.1"/>
    <property type="gene ID" value="ENSEBUG00000011170.1"/>
</dbReference>
<dbReference type="PANTHER" id="PTHR21439">
    <property type="entry name" value="OXIDORED-NITRO DOMAIN-CONTAINING PROTEIN"/>
    <property type="match status" value="1"/>
</dbReference>
<dbReference type="GO" id="GO:0005737">
    <property type="term" value="C:cytoplasm"/>
    <property type="evidence" value="ECO:0007669"/>
    <property type="project" value="TreeGrafter"/>
</dbReference>
<protein>
    <submittedName>
        <fullName evidence="2">Organic solute carrier partner 1</fullName>
    </submittedName>
</protein>
<accession>A0A8C4QMS0</accession>